<accession>A0A834Y388</accession>
<gene>
    <name evidence="1" type="ORF">HCN44_006808</name>
</gene>
<sequence>MSLQVNMLGLVRQPLLKSVKIAQFGVKKFAQPIPRVLKKSFSEHGSFQGWFDDDGKEKSSGRVARLVNCVELKPVNKSHYCWGDALRARNMSVDEGPKYEVLEEHNVHYTEKTPSFTDKCIFYQKSILAVLIIGVILLEMYVKFGADSVAVAIHKEFRTQLLDIVEGYLRK</sequence>
<protein>
    <submittedName>
        <fullName evidence="1">Uncharacterized protein</fullName>
    </submittedName>
</protein>
<reference evidence="1 2" key="1">
    <citation type="submission" date="2020-08" db="EMBL/GenBank/DDBJ databases">
        <title>Aphidius gifuensis genome sequencing and assembly.</title>
        <authorList>
            <person name="Du Z."/>
        </authorList>
    </citation>
    <scope>NUCLEOTIDE SEQUENCE [LARGE SCALE GENOMIC DNA]</scope>
    <source>
        <strain evidence="1">YNYX2018</strain>
        <tissue evidence="1">Adults</tissue>
    </source>
</reference>
<comment type="caution">
    <text evidence="1">The sequence shown here is derived from an EMBL/GenBank/DDBJ whole genome shotgun (WGS) entry which is preliminary data.</text>
</comment>
<keyword evidence="2" id="KW-1185">Reference proteome</keyword>
<proteinExistence type="predicted"/>
<organism evidence="1 2">
    <name type="scientific">Aphidius gifuensis</name>
    <name type="common">Parasitoid wasp</name>
    <dbReference type="NCBI Taxonomy" id="684658"/>
    <lineage>
        <taxon>Eukaryota</taxon>
        <taxon>Metazoa</taxon>
        <taxon>Ecdysozoa</taxon>
        <taxon>Arthropoda</taxon>
        <taxon>Hexapoda</taxon>
        <taxon>Insecta</taxon>
        <taxon>Pterygota</taxon>
        <taxon>Neoptera</taxon>
        <taxon>Endopterygota</taxon>
        <taxon>Hymenoptera</taxon>
        <taxon>Apocrita</taxon>
        <taxon>Ichneumonoidea</taxon>
        <taxon>Braconidae</taxon>
        <taxon>Aphidiinae</taxon>
        <taxon>Aphidius</taxon>
    </lineage>
</organism>
<dbReference type="AlphaFoldDB" id="A0A834Y388"/>
<dbReference type="Proteomes" id="UP000639338">
    <property type="component" value="Unassembled WGS sequence"/>
</dbReference>
<evidence type="ECO:0000313" key="1">
    <source>
        <dbReference type="EMBL" id="KAF7995701.1"/>
    </source>
</evidence>
<evidence type="ECO:0000313" key="2">
    <source>
        <dbReference type="Proteomes" id="UP000639338"/>
    </source>
</evidence>
<name>A0A834Y388_APHGI</name>
<dbReference type="EMBL" id="JACMRX010000002">
    <property type="protein sequence ID" value="KAF7995701.1"/>
    <property type="molecule type" value="Genomic_DNA"/>
</dbReference>